<gene>
    <name evidence="3" type="ORF">H0A36_05910</name>
</gene>
<dbReference type="InterPro" id="IPR036465">
    <property type="entry name" value="vWFA_dom_sf"/>
</dbReference>
<name>A0A853HYU5_9GAMM</name>
<dbReference type="Proteomes" id="UP000569732">
    <property type="component" value="Unassembled WGS sequence"/>
</dbReference>
<feature type="domain" description="DUF58" evidence="2">
    <location>
        <begin position="208"/>
        <end position="377"/>
    </location>
</feature>
<keyword evidence="1" id="KW-0812">Transmembrane</keyword>
<comment type="caution">
    <text evidence="3">The sequence shown here is derived from an EMBL/GenBank/DDBJ whole genome shotgun (WGS) entry which is preliminary data.</text>
</comment>
<evidence type="ECO:0000313" key="4">
    <source>
        <dbReference type="Proteomes" id="UP000569732"/>
    </source>
</evidence>
<keyword evidence="1" id="KW-0472">Membrane</keyword>
<dbReference type="PANTHER" id="PTHR33608">
    <property type="entry name" value="BLL2464 PROTEIN"/>
    <property type="match status" value="1"/>
</dbReference>
<dbReference type="PANTHER" id="PTHR33608:SF3">
    <property type="entry name" value="SLR2013 PROTEIN"/>
    <property type="match status" value="1"/>
</dbReference>
<evidence type="ECO:0000259" key="2">
    <source>
        <dbReference type="Pfam" id="PF01882"/>
    </source>
</evidence>
<dbReference type="EMBL" id="JACCKB010000005">
    <property type="protein sequence ID" value="NYZ65539.1"/>
    <property type="molecule type" value="Genomic_DNA"/>
</dbReference>
<organism evidence="3 4">
    <name type="scientific">Spartinivicinus marinus</name>
    <dbReference type="NCBI Taxonomy" id="2994442"/>
    <lineage>
        <taxon>Bacteria</taxon>
        <taxon>Pseudomonadati</taxon>
        <taxon>Pseudomonadota</taxon>
        <taxon>Gammaproteobacteria</taxon>
        <taxon>Oceanospirillales</taxon>
        <taxon>Zooshikellaceae</taxon>
        <taxon>Spartinivicinus</taxon>
    </lineage>
</organism>
<keyword evidence="1" id="KW-1133">Transmembrane helix</keyword>
<evidence type="ECO:0000313" key="3">
    <source>
        <dbReference type="EMBL" id="NYZ65539.1"/>
    </source>
</evidence>
<dbReference type="SUPFAM" id="SSF53300">
    <property type="entry name" value="vWA-like"/>
    <property type="match status" value="1"/>
</dbReference>
<dbReference type="Pfam" id="PF01882">
    <property type="entry name" value="DUF58"/>
    <property type="match status" value="1"/>
</dbReference>
<proteinExistence type="predicted"/>
<dbReference type="InterPro" id="IPR002881">
    <property type="entry name" value="DUF58"/>
</dbReference>
<dbReference type="RefSeq" id="WP_180567563.1">
    <property type="nucleotide sequence ID" value="NZ_JACCKB010000005.1"/>
</dbReference>
<sequence length="445" mass="50544">MRQFKPSQPLLYILVLFTGLGLVQAFIQQLWPNVLPWLAQLLLAGLLIIGLLALADLILSTQAPSLTITRQLPHNLALSNSVQVAVQVHHQLPLRQQIELYDHAPNQFNVKGLPLALELQPGKFSIGHYEVTPHQRGPALFTQVEVRVRSQLGLWAMQFIYPVTTEVKVYPNFATVTGYNLLANSHHTSQLGIRKQQRRGEGMDFHQLREYRPGDPLRQVDWKATARRMSLISKEYQDERDQQILILLDSGKRMRIQDGQLTHFDHALNSLLLLALVALKQGDVVGMMSFGQNNRWVPGIKGTGNINMLLNNFYDLYPDVQPTDYIAAAEDLMTRQRKRALVVLVTNLRDEDTEDLIAAIKLLRRKHLVLLVNLQETAIQQVSHQPISDFPAALRYLGAFQYLTERNATVDKLVAEGALILDCTPQEMMARLVNRYLDIKRSGRL</sequence>
<accession>A0A853HYU5</accession>
<feature type="transmembrane region" description="Helical" evidence="1">
    <location>
        <begin position="35"/>
        <end position="59"/>
    </location>
</feature>
<reference evidence="3 4" key="1">
    <citation type="submission" date="2020-07" db="EMBL/GenBank/DDBJ databases">
        <title>Endozoicomonas sp. nov., isolated from sediment.</title>
        <authorList>
            <person name="Gu T."/>
        </authorList>
    </citation>
    <scope>NUCLEOTIDE SEQUENCE [LARGE SCALE GENOMIC DNA]</scope>
    <source>
        <strain evidence="3 4">SM1973</strain>
    </source>
</reference>
<keyword evidence="4" id="KW-1185">Reference proteome</keyword>
<evidence type="ECO:0000256" key="1">
    <source>
        <dbReference type="SAM" id="Phobius"/>
    </source>
</evidence>
<protein>
    <submittedName>
        <fullName evidence="3">DUF58 domain-containing protein</fullName>
    </submittedName>
</protein>
<dbReference type="AlphaFoldDB" id="A0A853HYU5"/>